<keyword evidence="2" id="KW-0472">Membrane</keyword>
<reference evidence="3" key="1">
    <citation type="submission" date="2023-04" db="EMBL/GenBank/DDBJ databases">
        <title>Phytophthora lilii NBRC 32176.</title>
        <authorList>
            <person name="Ichikawa N."/>
            <person name="Sato H."/>
            <person name="Tonouchi N."/>
        </authorList>
    </citation>
    <scope>NUCLEOTIDE SEQUENCE</scope>
    <source>
        <strain evidence="3">NBRC 32176</strain>
    </source>
</reference>
<sequence>MLTGLKFHPDNVELQTGLSEARVAVLNNLLEEDSEEDEDASDTDPKLSPEAADGMYVESLRNIQAADESGSRRATQIVQRAQTYASSGLNEVLVNEHNETAVQSEEGLQTTVFQAKLECVLEHLDVLKLGRLATVYIFSELLSLRRVTSGIGLFFLGLLAQAIMHRQKIMVISMLVICFYRSKLKKRALHYAQAWVQTSTDKLGAFAWTPRILFVIPVLMKVFGQLKFMLFLQQDVRLEGIVLVVTTTLVANSFRVEAGEHAKLWGEGRRLKFAAYFTTIVYWIGWRGQWVDTIRLLGPALIDAGGIVLGTVSSSELQEVCRRALKRLYNDVTNDIQADVDLDAWFFLGLGNWVVEYWQQPTDFSLEMLSKMLSECFDSMEKAAVRTFSPELRHLRSQLANMEITDELQLLVAYLKQSLEAVPPPKSFGMAALFAKRCPSFVVFGFLLVFFRVIALPLLPFLASEFRDAKDLYGRHKKGVLQEKDGLELMLLGSPLYRVWKNFKGCIYCLEGSVTFSKAVTTGTHIVSAAARIR</sequence>
<organism evidence="3 4">
    <name type="scientific">Phytophthora lilii</name>
    <dbReference type="NCBI Taxonomy" id="2077276"/>
    <lineage>
        <taxon>Eukaryota</taxon>
        <taxon>Sar</taxon>
        <taxon>Stramenopiles</taxon>
        <taxon>Oomycota</taxon>
        <taxon>Peronosporomycetes</taxon>
        <taxon>Peronosporales</taxon>
        <taxon>Peronosporaceae</taxon>
        <taxon>Phytophthora</taxon>
    </lineage>
</organism>
<keyword evidence="4" id="KW-1185">Reference proteome</keyword>
<accession>A0A9W6U4I3</accession>
<feature type="compositionally biased region" description="Acidic residues" evidence="1">
    <location>
        <begin position="32"/>
        <end position="42"/>
    </location>
</feature>
<gene>
    <name evidence="3" type="ORF">Plil01_001086900</name>
</gene>
<evidence type="ECO:0000256" key="1">
    <source>
        <dbReference type="SAM" id="MobiDB-lite"/>
    </source>
</evidence>
<evidence type="ECO:0000313" key="3">
    <source>
        <dbReference type="EMBL" id="GMF26167.1"/>
    </source>
</evidence>
<dbReference type="Proteomes" id="UP001165083">
    <property type="component" value="Unassembled WGS sequence"/>
</dbReference>
<feature type="region of interest" description="Disordered" evidence="1">
    <location>
        <begin position="32"/>
        <end position="52"/>
    </location>
</feature>
<dbReference type="EMBL" id="BSXW01000590">
    <property type="protein sequence ID" value="GMF26167.1"/>
    <property type="molecule type" value="Genomic_DNA"/>
</dbReference>
<dbReference type="OrthoDB" id="2335338at2759"/>
<keyword evidence="2" id="KW-1133">Transmembrane helix</keyword>
<dbReference type="AlphaFoldDB" id="A0A9W6U4I3"/>
<name>A0A9W6U4I3_9STRA</name>
<feature type="transmembrane region" description="Helical" evidence="2">
    <location>
        <begin position="441"/>
        <end position="463"/>
    </location>
</feature>
<proteinExistence type="predicted"/>
<comment type="caution">
    <text evidence="3">The sequence shown here is derived from an EMBL/GenBank/DDBJ whole genome shotgun (WGS) entry which is preliminary data.</text>
</comment>
<evidence type="ECO:0000313" key="4">
    <source>
        <dbReference type="Proteomes" id="UP001165083"/>
    </source>
</evidence>
<protein>
    <submittedName>
        <fullName evidence="3">Unnamed protein product</fullName>
    </submittedName>
</protein>
<keyword evidence="2" id="KW-0812">Transmembrane</keyword>
<evidence type="ECO:0000256" key="2">
    <source>
        <dbReference type="SAM" id="Phobius"/>
    </source>
</evidence>